<evidence type="ECO:0000313" key="9">
    <source>
        <dbReference type="EMBL" id="MCS4122328.1"/>
    </source>
</evidence>
<dbReference type="Pfam" id="PF01566">
    <property type="entry name" value="Nramp"/>
    <property type="match status" value="1"/>
</dbReference>
<feature type="region of interest" description="Disordered" evidence="7">
    <location>
        <begin position="1"/>
        <end position="49"/>
    </location>
</feature>
<organism evidence="9 10">
    <name type="scientific">Salinibacter ruber</name>
    <dbReference type="NCBI Taxonomy" id="146919"/>
    <lineage>
        <taxon>Bacteria</taxon>
        <taxon>Pseudomonadati</taxon>
        <taxon>Rhodothermota</taxon>
        <taxon>Rhodothermia</taxon>
        <taxon>Rhodothermales</taxon>
        <taxon>Salinibacteraceae</taxon>
        <taxon>Salinibacter</taxon>
    </lineage>
</organism>
<keyword evidence="5 8" id="KW-1133">Transmembrane helix</keyword>
<comment type="subcellular location">
    <subcellularLocation>
        <location evidence="1">Membrane</location>
        <topology evidence="1">Multi-pass membrane protein</topology>
    </subcellularLocation>
</comment>
<feature type="transmembrane region" description="Helical" evidence="8">
    <location>
        <begin position="170"/>
        <end position="191"/>
    </location>
</feature>
<evidence type="ECO:0000256" key="8">
    <source>
        <dbReference type="SAM" id="Phobius"/>
    </source>
</evidence>
<feature type="transmembrane region" description="Helical" evidence="8">
    <location>
        <begin position="129"/>
        <end position="150"/>
    </location>
</feature>
<dbReference type="GO" id="GO:0015086">
    <property type="term" value="F:cadmium ion transmembrane transporter activity"/>
    <property type="evidence" value="ECO:0007669"/>
    <property type="project" value="TreeGrafter"/>
</dbReference>
<comment type="caution">
    <text evidence="9">The sequence shown here is derived from an EMBL/GenBank/DDBJ whole genome shotgun (WGS) entry which is preliminary data.</text>
</comment>
<feature type="transmembrane region" description="Helical" evidence="8">
    <location>
        <begin position="329"/>
        <end position="356"/>
    </location>
</feature>
<name>A0A9X2R6L8_9BACT</name>
<feature type="transmembrane region" description="Helical" evidence="8">
    <location>
        <begin position="198"/>
        <end position="218"/>
    </location>
</feature>
<keyword evidence="4" id="KW-0769">Symport</keyword>
<evidence type="ECO:0000256" key="6">
    <source>
        <dbReference type="ARBA" id="ARBA00023136"/>
    </source>
</evidence>
<feature type="transmembrane region" description="Helical" evidence="8">
    <location>
        <begin position="377"/>
        <end position="398"/>
    </location>
</feature>
<accession>A0A9X2R6L8</accession>
<evidence type="ECO:0000256" key="1">
    <source>
        <dbReference type="ARBA" id="ARBA00004141"/>
    </source>
</evidence>
<gene>
    <name evidence="9" type="ORF">GGP45_002688</name>
</gene>
<feature type="transmembrane region" description="Helical" evidence="8">
    <location>
        <begin position="441"/>
        <end position="461"/>
    </location>
</feature>
<keyword evidence="6 8" id="KW-0472">Membrane</keyword>
<feature type="transmembrane region" description="Helical" evidence="8">
    <location>
        <begin position="280"/>
        <end position="304"/>
    </location>
</feature>
<dbReference type="GO" id="GO:0005886">
    <property type="term" value="C:plasma membrane"/>
    <property type="evidence" value="ECO:0007669"/>
    <property type="project" value="TreeGrafter"/>
</dbReference>
<dbReference type="GO" id="GO:0015293">
    <property type="term" value="F:symporter activity"/>
    <property type="evidence" value="ECO:0007669"/>
    <property type="project" value="UniProtKB-KW"/>
</dbReference>
<dbReference type="EMBL" id="JANUBL010000005">
    <property type="protein sequence ID" value="MCS4122328.1"/>
    <property type="molecule type" value="Genomic_DNA"/>
</dbReference>
<keyword evidence="3 8" id="KW-0812">Transmembrane</keyword>
<dbReference type="GO" id="GO:0005384">
    <property type="term" value="F:manganese ion transmembrane transporter activity"/>
    <property type="evidence" value="ECO:0007669"/>
    <property type="project" value="TreeGrafter"/>
</dbReference>
<evidence type="ECO:0000313" key="10">
    <source>
        <dbReference type="Proteomes" id="UP001155144"/>
    </source>
</evidence>
<dbReference type="Proteomes" id="UP001155144">
    <property type="component" value="Unassembled WGS sequence"/>
</dbReference>
<evidence type="ECO:0000256" key="4">
    <source>
        <dbReference type="ARBA" id="ARBA00022847"/>
    </source>
</evidence>
<dbReference type="AlphaFoldDB" id="A0A9X2R6L8"/>
<proteinExistence type="predicted"/>
<dbReference type="PANTHER" id="PTHR11706:SF33">
    <property type="entry name" value="NATURAL RESISTANCE-ASSOCIATED MACROPHAGE PROTEIN 2"/>
    <property type="match status" value="1"/>
</dbReference>
<feature type="compositionally biased region" description="Low complexity" evidence="7">
    <location>
        <begin position="20"/>
        <end position="46"/>
    </location>
</feature>
<feature type="compositionally biased region" description="Basic and acidic residues" evidence="7">
    <location>
        <begin position="1"/>
        <end position="14"/>
    </location>
</feature>
<dbReference type="InterPro" id="IPR001046">
    <property type="entry name" value="NRAMP_fam"/>
</dbReference>
<evidence type="ECO:0000256" key="7">
    <source>
        <dbReference type="SAM" id="MobiDB-lite"/>
    </source>
</evidence>
<evidence type="ECO:0000256" key="3">
    <source>
        <dbReference type="ARBA" id="ARBA00022692"/>
    </source>
</evidence>
<feature type="transmembrane region" description="Helical" evidence="8">
    <location>
        <begin position="63"/>
        <end position="83"/>
    </location>
</feature>
<protein>
    <submittedName>
        <fullName evidence="9">Mn2+/Fe2+ NRAMP family transporter</fullName>
    </submittedName>
</protein>
<reference evidence="9" key="1">
    <citation type="submission" date="2022-08" db="EMBL/GenBank/DDBJ databases">
        <title>Genomic Encyclopedia of Type Strains, Phase V (KMG-V): Genome sequencing to study the core and pangenomes of soil and plant-associated prokaryotes.</title>
        <authorList>
            <person name="Whitman W."/>
        </authorList>
    </citation>
    <scope>NUCLEOTIDE SEQUENCE</scope>
    <source>
        <strain evidence="9">SP3026</strain>
    </source>
</reference>
<dbReference type="GO" id="GO:0034755">
    <property type="term" value="P:iron ion transmembrane transport"/>
    <property type="evidence" value="ECO:0007669"/>
    <property type="project" value="TreeGrafter"/>
</dbReference>
<feature type="transmembrane region" description="Helical" evidence="8">
    <location>
        <begin position="410"/>
        <end position="429"/>
    </location>
</feature>
<dbReference type="PANTHER" id="PTHR11706">
    <property type="entry name" value="SOLUTE CARRIER PROTEIN FAMILY 11 MEMBER"/>
    <property type="match status" value="1"/>
</dbReference>
<feature type="transmembrane region" description="Helical" evidence="8">
    <location>
        <begin position="238"/>
        <end position="259"/>
    </location>
</feature>
<evidence type="ECO:0000256" key="2">
    <source>
        <dbReference type="ARBA" id="ARBA00022448"/>
    </source>
</evidence>
<sequence length="475" mass="49848">MVQEKSDKYTKKVDMSNTGTASESMASEATAPVDTADAGATETATGADEEKRQHLLARFFDRFGLAFVMVASYFGSGSVFIMSSAGVQFGYSLIWLAGLAVLIGIMAQDMSARIGIFGDSLGQFTRRKFGQTGATILLGFISVGCLLWGLELTAAVGLGTQILLESTIGASVGWMPIAALTGVLAAGLGVLQYRLVEYLMTAMMVVLFLAFGVVAVVSKPEPLSLLAGAVPSSSFLEAGGLALTAAILGTTALWPNFFLESLFVEEKGWTDSSDLSDMRFDLGMGYTLGGLASVAILVATAAVLRPAGITELESFITPGRALTDVLGTWAMLLFLGGTLMAAFNSIIPILWCPAYILQEAWGRRIQSSDPQKASGTFRTLFVGLCLASGLSPLVHMFAGLSVLDMVVLFPAWNGVFGLPISAALLFWAVNDEETMGEHGNGWPLNLANVVLVVLAIALSVLSAKDVIGAIFGGGL</sequence>
<evidence type="ECO:0000256" key="5">
    <source>
        <dbReference type="ARBA" id="ARBA00022989"/>
    </source>
</evidence>
<feature type="transmembrane region" description="Helical" evidence="8">
    <location>
        <begin position="89"/>
        <end position="108"/>
    </location>
</feature>
<keyword evidence="2" id="KW-0813">Transport</keyword>